<comment type="similarity">
    <text evidence="9">Belongs to the methyl-accepting chemotaxis (MCP) protein family.</text>
</comment>
<organism evidence="15 16">
    <name type="scientific">Pannonibacter tanglangensis</name>
    <dbReference type="NCBI Taxonomy" id="2750084"/>
    <lineage>
        <taxon>Bacteria</taxon>
        <taxon>Pseudomonadati</taxon>
        <taxon>Pseudomonadota</taxon>
        <taxon>Alphaproteobacteria</taxon>
        <taxon>Hyphomicrobiales</taxon>
        <taxon>Stappiaceae</taxon>
        <taxon>Pannonibacter</taxon>
    </lineage>
</organism>
<sequence>MSLRNRIFLSASAVFLVGFVVLITVISVMMRQSAEKAGREQVADVTLAIATEVSKTVAEAQLAARSAADALEGLVQAGVTDRNAYGSVMKQIVAQNRQFVGGGAILEPDVGGLDADNRGAGFNDANGRFIPYFYHKDGSVAFDPLIFGGTSGSEEWYDKPRQLRRDTVTEPYLYPVNGVDVLMATASSPILDASGKAVGGTTIDVSLADLQQQITATDPYETGYLGLVSEKGIWVSHPDASLLGKTAEAGLVNRLRGAAAGLTLNATEGQMEAIRPVELINTDQKWYVVMTVDESELLAVADRTRNIALMVALVVVAIGTGLMWLLGSTIARPILQLTLRMRNLAAGDVQSAVEHTGRKDEIGQMANALGVFVENAIERAKLQGESEQAQLARVERQKSIDAMIVSFEAEVRQALSQVSANTERMEHTAGALNAIAQTTSGKVSSVAASSETTQISVQTVASASEELSASIAEISRQVDQTKGVVSIATRAAATSNERVASLDSAAQKIGEVVSLIQAIAEQTNLLALNATIEAARAGEAGRGFAVVAAEVKELANQTAKATEEISNQIGGIQTSTREAVTSIQEIARTMTEVNQFTATIAEAISQQGEATREITVNVQKAATCTTDMTDNVGNVMQSAQETSQSASDVLTVSQDVSRQAHRLQDTIAGFLARVRAA</sequence>
<evidence type="ECO:0000313" key="15">
    <source>
        <dbReference type="EMBL" id="NBN63032.1"/>
    </source>
</evidence>
<dbReference type="InterPro" id="IPR003660">
    <property type="entry name" value="HAMP_dom"/>
</dbReference>
<dbReference type="CDD" id="cd12913">
    <property type="entry name" value="PDC1_MCP_like"/>
    <property type="match status" value="1"/>
</dbReference>
<proteinExistence type="inferred from homology"/>
<evidence type="ECO:0000256" key="6">
    <source>
        <dbReference type="ARBA" id="ARBA00022989"/>
    </source>
</evidence>
<keyword evidence="8 10" id="KW-0807">Transducer</keyword>
<evidence type="ECO:0000256" key="11">
    <source>
        <dbReference type="SAM" id="Phobius"/>
    </source>
</evidence>
<evidence type="ECO:0000259" key="14">
    <source>
        <dbReference type="PROSITE" id="PS50885"/>
    </source>
</evidence>
<dbReference type="SMART" id="SM00304">
    <property type="entry name" value="HAMP"/>
    <property type="match status" value="1"/>
</dbReference>
<dbReference type="Pfam" id="PF00672">
    <property type="entry name" value="HAMP"/>
    <property type="match status" value="1"/>
</dbReference>
<evidence type="ECO:0000256" key="2">
    <source>
        <dbReference type="ARBA" id="ARBA00022475"/>
    </source>
</evidence>
<gene>
    <name evidence="15" type="ORF">GWI71_04995</name>
</gene>
<evidence type="ECO:0000256" key="1">
    <source>
        <dbReference type="ARBA" id="ARBA00004429"/>
    </source>
</evidence>
<dbReference type="InterPro" id="IPR000727">
    <property type="entry name" value="T_SNARE_dom"/>
</dbReference>
<dbReference type="SUPFAM" id="SSF58104">
    <property type="entry name" value="Methyl-accepting chemotaxis protein (MCP) signaling domain"/>
    <property type="match status" value="1"/>
</dbReference>
<dbReference type="Gene3D" id="1.10.287.950">
    <property type="entry name" value="Methyl-accepting chemotaxis protein"/>
    <property type="match status" value="1"/>
</dbReference>
<evidence type="ECO:0000259" key="13">
    <source>
        <dbReference type="PROSITE" id="PS50192"/>
    </source>
</evidence>
<keyword evidence="7 11" id="KW-0472">Membrane</keyword>
<keyword evidence="2" id="KW-1003">Cell membrane</keyword>
<evidence type="ECO:0000259" key="12">
    <source>
        <dbReference type="PROSITE" id="PS50111"/>
    </source>
</evidence>
<evidence type="ECO:0000256" key="7">
    <source>
        <dbReference type="ARBA" id="ARBA00023136"/>
    </source>
</evidence>
<accession>A0ABW9ZJ15</accession>
<evidence type="ECO:0000256" key="5">
    <source>
        <dbReference type="ARBA" id="ARBA00022692"/>
    </source>
</evidence>
<protein>
    <submittedName>
        <fullName evidence="15">HAMP domain-containing protein</fullName>
    </submittedName>
</protein>
<dbReference type="PANTHER" id="PTHR32089:SF112">
    <property type="entry name" value="LYSOZYME-LIKE PROTEIN-RELATED"/>
    <property type="match status" value="1"/>
</dbReference>
<evidence type="ECO:0000256" key="3">
    <source>
        <dbReference type="ARBA" id="ARBA00022500"/>
    </source>
</evidence>
<feature type="domain" description="Methyl-accepting transducer" evidence="12">
    <location>
        <begin position="414"/>
        <end position="657"/>
    </location>
</feature>
<dbReference type="Gene3D" id="3.30.450.20">
    <property type="entry name" value="PAS domain"/>
    <property type="match status" value="2"/>
</dbReference>
<dbReference type="PROSITE" id="PS50885">
    <property type="entry name" value="HAMP"/>
    <property type="match status" value="1"/>
</dbReference>
<keyword evidence="4" id="KW-0997">Cell inner membrane</keyword>
<dbReference type="PROSITE" id="PS50111">
    <property type="entry name" value="CHEMOTAXIS_TRANSDUC_2"/>
    <property type="match status" value="1"/>
</dbReference>
<dbReference type="InterPro" id="IPR033479">
    <property type="entry name" value="dCache_1"/>
</dbReference>
<evidence type="ECO:0000256" key="4">
    <source>
        <dbReference type="ARBA" id="ARBA00022519"/>
    </source>
</evidence>
<dbReference type="PROSITE" id="PS50192">
    <property type="entry name" value="T_SNARE"/>
    <property type="match status" value="1"/>
</dbReference>
<keyword evidence="3" id="KW-0145">Chemotaxis</keyword>
<dbReference type="PANTHER" id="PTHR32089">
    <property type="entry name" value="METHYL-ACCEPTING CHEMOTAXIS PROTEIN MCPB"/>
    <property type="match status" value="1"/>
</dbReference>
<name>A0ABW9ZJ15_9HYPH</name>
<evidence type="ECO:0000256" key="10">
    <source>
        <dbReference type="PROSITE-ProRule" id="PRU00284"/>
    </source>
</evidence>
<dbReference type="CDD" id="cd06225">
    <property type="entry name" value="HAMP"/>
    <property type="match status" value="1"/>
</dbReference>
<evidence type="ECO:0000256" key="9">
    <source>
        <dbReference type="ARBA" id="ARBA00029447"/>
    </source>
</evidence>
<feature type="domain" description="T-SNARE coiled-coil homology" evidence="13">
    <location>
        <begin position="573"/>
        <end position="635"/>
    </location>
</feature>
<comment type="subcellular location">
    <subcellularLocation>
        <location evidence="1">Cell inner membrane</location>
        <topology evidence="1">Multi-pass membrane protein</topology>
    </subcellularLocation>
</comment>
<comment type="caution">
    <text evidence="15">The sequence shown here is derived from an EMBL/GenBank/DDBJ whole genome shotgun (WGS) entry which is preliminary data.</text>
</comment>
<evidence type="ECO:0000256" key="8">
    <source>
        <dbReference type="ARBA" id="ARBA00023224"/>
    </source>
</evidence>
<dbReference type="CDD" id="cd12912">
    <property type="entry name" value="PDC2_MCP_like"/>
    <property type="match status" value="1"/>
</dbReference>
<keyword evidence="6 11" id="KW-1133">Transmembrane helix</keyword>
<dbReference type="RefSeq" id="WP_161674463.1">
    <property type="nucleotide sequence ID" value="NZ_JAABLP010000001.1"/>
</dbReference>
<dbReference type="Pfam" id="PF00015">
    <property type="entry name" value="MCPsignal"/>
    <property type="match status" value="1"/>
</dbReference>
<dbReference type="Pfam" id="PF02743">
    <property type="entry name" value="dCache_1"/>
    <property type="match status" value="1"/>
</dbReference>
<dbReference type="EMBL" id="JAABLP010000001">
    <property type="protein sequence ID" value="NBN63032.1"/>
    <property type="molecule type" value="Genomic_DNA"/>
</dbReference>
<dbReference type="SMART" id="SM00283">
    <property type="entry name" value="MA"/>
    <property type="match status" value="1"/>
</dbReference>
<dbReference type="Proteomes" id="UP000541347">
    <property type="component" value="Unassembled WGS sequence"/>
</dbReference>
<dbReference type="Gene3D" id="1.10.8.500">
    <property type="entry name" value="HAMP domain in histidine kinase"/>
    <property type="match status" value="1"/>
</dbReference>
<feature type="transmembrane region" description="Helical" evidence="11">
    <location>
        <begin position="6"/>
        <end position="29"/>
    </location>
</feature>
<keyword evidence="16" id="KW-1185">Reference proteome</keyword>
<evidence type="ECO:0000313" key="16">
    <source>
        <dbReference type="Proteomes" id="UP000541347"/>
    </source>
</evidence>
<dbReference type="InterPro" id="IPR004089">
    <property type="entry name" value="MCPsignal_dom"/>
</dbReference>
<feature type="transmembrane region" description="Helical" evidence="11">
    <location>
        <begin position="307"/>
        <end position="327"/>
    </location>
</feature>
<feature type="domain" description="HAMP" evidence="14">
    <location>
        <begin position="328"/>
        <end position="381"/>
    </location>
</feature>
<reference evidence="15 16" key="1">
    <citation type="submission" date="2020-01" db="EMBL/GenBank/DDBJ databases">
        <authorList>
            <person name="Peng S.Y."/>
            <person name="Li J."/>
            <person name="Wang M."/>
            <person name="Wang L."/>
            <person name="Wang C.Q."/>
            <person name="Wang J.R."/>
        </authorList>
    </citation>
    <scope>NUCLEOTIDE SEQUENCE [LARGE SCALE GENOMIC DNA]</scope>
    <source>
        <strain evidence="15 16">XCT-34</strain>
    </source>
</reference>
<keyword evidence="5 11" id="KW-0812">Transmembrane</keyword>